<dbReference type="KEGG" id="ccn:H924_05700"/>
<dbReference type="InterPro" id="IPR041497">
    <property type="entry name" value="Thump-like"/>
</dbReference>
<proteinExistence type="predicted"/>
<dbReference type="AlphaFoldDB" id="M1UKT1"/>
<dbReference type="RefSeq" id="WP_015651016.1">
    <property type="nucleotide sequence ID" value="NC_020506.1"/>
</dbReference>
<protein>
    <recommendedName>
        <fullName evidence="1">THUMP-like domain-containing protein</fullName>
    </recommendedName>
</protein>
<name>M1UKT1_9CORY</name>
<sequence>MSFDAAEVHFLVENAQKITAATADLALNKKTMIADIAALRDTFGEQGRAVAELAGARRSVAGKLPQEWMMCHDSAQQTTPLAVSAERARRLKVALGNDALAHDVTCSIGTEGHAVLDAGLDYLGSDIDLPRLLMAHYNLSLHPGLDGASELPKLVQADALIPATTGADVIIADPARRKNGRRISDPGQLLPPLPSLLDTWAGLPMAVKCAPGVDFSGWQGLVSLVSVDGGVKEACLYSPQLADGETREAVVIRGDHLDRLNDQLDDGGAESLAREPGEFIIDPDGAIVRAGLVRHYAIREDLWMLDDRIAYLTGNWIPAGTSGFRFLEEVPLKKLKSALAAHKAGSVEILVRGVDVDPDQLRKKLQLKGSLPFAVVITRIGSRGVALLCGPREFSSPDALLNSN</sequence>
<dbReference type="SUPFAM" id="SSF53335">
    <property type="entry name" value="S-adenosyl-L-methionine-dependent methyltransferases"/>
    <property type="match status" value="1"/>
</dbReference>
<evidence type="ECO:0000313" key="2">
    <source>
        <dbReference type="EMBL" id="AGG66584.1"/>
    </source>
</evidence>
<dbReference type="Pfam" id="PF18096">
    <property type="entry name" value="Thump_like"/>
    <property type="match status" value="1"/>
</dbReference>
<dbReference type="EMBL" id="CP004354">
    <property type="protein sequence ID" value="AGG66584.1"/>
    <property type="molecule type" value="Genomic_DNA"/>
</dbReference>
<evidence type="ECO:0000259" key="1">
    <source>
        <dbReference type="Pfam" id="PF18096"/>
    </source>
</evidence>
<dbReference type="Gene3D" id="3.40.50.150">
    <property type="entry name" value="Vaccinia Virus protein VP39"/>
    <property type="match status" value="1"/>
</dbReference>
<accession>M1UKT1</accession>
<feature type="domain" description="THUMP-like" evidence="1">
    <location>
        <begin position="323"/>
        <end position="391"/>
    </location>
</feature>
<dbReference type="PATRIC" id="fig|1121353.3.peg.1167"/>
<organism evidence="2 3">
    <name type="scientific">Corynebacterium callunae DSM 20147</name>
    <dbReference type="NCBI Taxonomy" id="1121353"/>
    <lineage>
        <taxon>Bacteria</taxon>
        <taxon>Bacillati</taxon>
        <taxon>Actinomycetota</taxon>
        <taxon>Actinomycetes</taxon>
        <taxon>Mycobacteriales</taxon>
        <taxon>Corynebacteriaceae</taxon>
        <taxon>Corynebacterium</taxon>
    </lineage>
</organism>
<reference evidence="2 3" key="1">
    <citation type="submission" date="2013-02" db="EMBL/GenBank/DDBJ databases">
        <title>The complete genome sequence of Corynebacterium callunae DSM 20147.</title>
        <authorList>
            <person name="Ruckert C."/>
            <person name="Albersmeier A."/>
            <person name="Kalinowski J."/>
        </authorList>
    </citation>
    <scope>NUCLEOTIDE SEQUENCE [LARGE SCALE GENOMIC DNA]</scope>
    <source>
        <strain evidence="2 3">DSM 20147</strain>
    </source>
</reference>
<evidence type="ECO:0000313" key="3">
    <source>
        <dbReference type="Proteomes" id="UP000011760"/>
    </source>
</evidence>
<dbReference type="InterPro" id="IPR029063">
    <property type="entry name" value="SAM-dependent_MTases_sf"/>
</dbReference>
<gene>
    <name evidence="2" type="ORF">H924_05700</name>
</gene>
<keyword evidence="3" id="KW-1185">Reference proteome</keyword>
<dbReference type="STRING" id="1121353.H924_05700"/>
<dbReference type="OrthoDB" id="9810570at2"/>
<dbReference type="HOGENOM" id="CLU_038123_1_0_11"/>
<dbReference type="Proteomes" id="UP000011760">
    <property type="component" value="Chromosome"/>
</dbReference>
<dbReference type="eggNOG" id="COG0116">
    <property type="taxonomic scope" value="Bacteria"/>
</dbReference>